<dbReference type="Gene3D" id="3.40.50.720">
    <property type="entry name" value="NAD(P)-binding Rossmann-like Domain"/>
    <property type="match status" value="2"/>
</dbReference>
<dbReference type="Pfam" id="PF08240">
    <property type="entry name" value="ADH_N"/>
    <property type="match status" value="1"/>
</dbReference>
<reference evidence="7" key="1">
    <citation type="submission" date="2020-05" db="UniProtKB">
        <authorList>
            <consortium name="EnsemblMetazoa"/>
        </authorList>
    </citation>
    <scope>IDENTIFICATION</scope>
    <source>
        <strain evidence="7">TTRI</strain>
    </source>
</reference>
<dbReference type="Gene3D" id="3.90.180.10">
    <property type="entry name" value="Medium-chain alcohol dehydrogenases, catalytic domain"/>
    <property type="match status" value="2"/>
</dbReference>
<accession>A0A1A9VGV2</accession>
<dbReference type="GO" id="GO:0003939">
    <property type="term" value="F:L-iditol 2-dehydrogenase (NAD+) activity"/>
    <property type="evidence" value="ECO:0007669"/>
    <property type="project" value="TreeGrafter"/>
</dbReference>
<dbReference type="InterPro" id="IPR036291">
    <property type="entry name" value="NAD(P)-bd_dom_sf"/>
</dbReference>
<dbReference type="SUPFAM" id="SSF51735">
    <property type="entry name" value="NAD(P)-binding Rossmann-fold domains"/>
    <property type="match status" value="1"/>
</dbReference>
<evidence type="ECO:0000256" key="3">
    <source>
        <dbReference type="ARBA" id="ARBA00022723"/>
    </source>
</evidence>
<dbReference type="InterPro" id="IPR011032">
    <property type="entry name" value="GroES-like_sf"/>
</dbReference>
<comment type="similarity">
    <text evidence="2">Belongs to the zinc-containing alcohol dehydrogenase family.</text>
</comment>
<dbReference type="EnsemblMetazoa" id="GAUT036788-RA">
    <property type="protein sequence ID" value="GAUT036788-PA"/>
    <property type="gene ID" value="GAUT036788"/>
</dbReference>
<dbReference type="STRING" id="7395.A0A1A9VGV2"/>
<evidence type="ECO:0000256" key="2">
    <source>
        <dbReference type="ARBA" id="ARBA00008072"/>
    </source>
</evidence>
<dbReference type="GO" id="GO:0046872">
    <property type="term" value="F:metal ion binding"/>
    <property type="evidence" value="ECO:0007669"/>
    <property type="project" value="UniProtKB-KW"/>
</dbReference>
<dbReference type="Proteomes" id="UP000078200">
    <property type="component" value="Unassembled WGS sequence"/>
</dbReference>
<dbReference type="GO" id="GO:0006062">
    <property type="term" value="P:sorbitol catabolic process"/>
    <property type="evidence" value="ECO:0007669"/>
    <property type="project" value="TreeGrafter"/>
</dbReference>
<evidence type="ECO:0000313" key="8">
    <source>
        <dbReference type="Proteomes" id="UP000078200"/>
    </source>
</evidence>
<sequence length="291" mass="31738">MSAVLCAKQDLKLEPRPMPEIGPRDVLLAMDCVGICSTDIHLWQEGKIGAGVLGIGSCGAGDRVVIEPGKFCRDCEMCRRGRYNLCPFMQFHSCPPTDGLLQNYFTHDANMCHKMPDHPTMEEGALCEPLIVGVAAARRAKVKLSSNVLIVGAGPIGIATAIVCQTFGATKVTVIDKKPDRLEKAAGFGNSTGWGGTCCLVDMASGNFTNFPLMDDVMREVEITANFRYSNDFPSAVNIAGHCKYDLSNLISHRFDLEEALNAFETACKQKKGSMKLLIHMLPQEAYNEKE</sequence>
<dbReference type="AlphaFoldDB" id="A0A1A9VGV2"/>
<protein>
    <recommendedName>
        <fullName evidence="6">Alcohol dehydrogenase-like N-terminal domain-containing protein</fullName>
    </recommendedName>
</protein>
<evidence type="ECO:0000259" key="6">
    <source>
        <dbReference type="Pfam" id="PF08240"/>
    </source>
</evidence>
<dbReference type="SUPFAM" id="SSF50129">
    <property type="entry name" value="GroES-like"/>
    <property type="match status" value="1"/>
</dbReference>
<comment type="cofactor">
    <cofactor evidence="1">
        <name>Zn(2+)</name>
        <dbReference type="ChEBI" id="CHEBI:29105"/>
    </cofactor>
</comment>
<keyword evidence="3" id="KW-0479">Metal-binding</keyword>
<evidence type="ECO:0000256" key="1">
    <source>
        <dbReference type="ARBA" id="ARBA00001947"/>
    </source>
</evidence>
<keyword evidence="5" id="KW-0560">Oxidoreductase</keyword>
<proteinExistence type="inferred from homology"/>
<organism evidence="7 8">
    <name type="scientific">Glossina austeni</name>
    <name type="common">Savannah tsetse fly</name>
    <dbReference type="NCBI Taxonomy" id="7395"/>
    <lineage>
        <taxon>Eukaryota</taxon>
        <taxon>Metazoa</taxon>
        <taxon>Ecdysozoa</taxon>
        <taxon>Arthropoda</taxon>
        <taxon>Hexapoda</taxon>
        <taxon>Insecta</taxon>
        <taxon>Pterygota</taxon>
        <taxon>Neoptera</taxon>
        <taxon>Endopterygota</taxon>
        <taxon>Diptera</taxon>
        <taxon>Brachycera</taxon>
        <taxon>Muscomorpha</taxon>
        <taxon>Hippoboscoidea</taxon>
        <taxon>Glossinidae</taxon>
        <taxon>Glossina</taxon>
    </lineage>
</organism>
<evidence type="ECO:0000313" key="7">
    <source>
        <dbReference type="EnsemblMetazoa" id="GAUT036788-PA"/>
    </source>
</evidence>
<evidence type="ECO:0000256" key="4">
    <source>
        <dbReference type="ARBA" id="ARBA00022833"/>
    </source>
</evidence>
<dbReference type="VEuPathDB" id="VectorBase:GAUT036788"/>
<evidence type="ECO:0000256" key="5">
    <source>
        <dbReference type="ARBA" id="ARBA00023002"/>
    </source>
</evidence>
<keyword evidence="8" id="KW-1185">Reference proteome</keyword>
<dbReference type="InterPro" id="IPR013154">
    <property type="entry name" value="ADH-like_N"/>
</dbReference>
<feature type="domain" description="Alcohol dehydrogenase-like N-terminal" evidence="6">
    <location>
        <begin position="22"/>
        <end position="117"/>
    </location>
</feature>
<name>A0A1A9VGV2_GLOAU</name>
<dbReference type="PANTHER" id="PTHR43161:SF9">
    <property type="entry name" value="SORBITOL DEHYDROGENASE"/>
    <property type="match status" value="1"/>
</dbReference>
<dbReference type="PANTHER" id="PTHR43161">
    <property type="entry name" value="SORBITOL DEHYDROGENASE"/>
    <property type="match status" value="1"/>
</dbReference>
<keyword evidence="4" id="KW-0862">Zinc</keyword>